<sequence length="129" mass="13732">MQEGQETQKEEDGTMQEMAEQHDLEATGETAEPQEPHAADEAQEDFMEALNATAQEQEGEEAARERGRNRNIDRAGSCPKTLLLAADGFGCGGVGENVRDLPADAAAAGAPHGISATYLIECRTGSGKW</sequence>
<feature type="compositionally biased region" description="Basic and acidic residues" evidence="1">
    <location>
        <begin position="61"/>
        <end position="73"/>
    </location>
</feature>
<reference evidence="2 3" key="1">
    <citation type="journal article" date="2015" name="Genome Biol. Evol.">
        <title>Comparative Genomics of a Bacterivorous Green Alga Reveals Evolutionary Causalities and Consequences of Phago-Mixotrophic Mode of Nutrition.</title>
        <authorList>
            <person name="Burns J.A."/>
            <person name="Paasch A."/>
            <person name="Narechania A."/>
            <person name="Kim E."/>
        </authorList>
    </citation>
    <scope>NUCLEOTIDE SEQUENCE [LARGE SCALE GENOMIC DNA]</scope>
    <source>
        <strain evidence="2 3">PLY_AMNH</strain>
    </source>
</reference>
<feature type="region of interest" description="Disordered" evidence="1">
    <location>
        <begin position="1"/>
        <end position="77"/>
    </location>
</feature>
<keyword evidence="3" id="KW-1185">Reference proteome</keyword>
<evidence type="ECO:0000313" key="3">
    <source>
        <dbReference type="Proteomes" id="UP001190700"/>
    </source>
</evidence>
<dbReference type="EMBL" id="LGRX02008992">
    <property type="protein sequence ID" value="KAK3272396.1"/>
    <property type="molecule type" value="Genomic_DNA"/>
</dbReference>
<accession>A0AAE0G6C7</accession>
<dbReference type="AlphaFoldDB" id="A0AAE0G6C7"/>
<evidence type="ECO:0000313" key="2">
    <source>
        <dbReference type="EMBL" id="KAK3272396.1"/>
    </source>
</evidence>
<organism evidence="2 3">
    <name type="scientific">Cymbomonas tetramitiformis</name>
    <dbReference type="NCBI Taxonomy" id="36881"/>
    <lineage>
        <taxon>Eukaryota</taxon>
        <taxon>Viridiplantae</taxon>
        <taxon>Chlorophyta</taxon>
        <taxon>Pyramimonadophyceae</taxon>
        <taxon>Pyramimonadales</taxon>
        <taxon>Pyramimonadaceae</taxon>
        <taxon>Cymbomonas</taxon>
    </lineage>
</organism>
<proteinExistence type="predicted"/>
<protein>
    <submittedName>
        <fullName evidence="2">Uncharacterized protein</fullName>
    </submittedName>
</protein>
<gene>
    <name evidence="2" type="ORF">CYMTET_19311</name>
</gene>
<evidence type="ECO:0000256" key="1">
    <source>
        <dbReference type="SAM" id="MobiDB-lite"/>
    </source>
</evidence>
<dbReference type="Proteomes" id="UP001190700">
    <property type="component" value="Unassembled WGS sequence"/>
</dbReference>
<comment type="caution">
    <text evidence="2">The sequence shown here is derived from an EMBL/GenBank/DDBJ whole genome shotgun (WGS) entry which is preliminary data.</text>
</comment>
<feature type="compositionally biased region" description="Basic and acidic residues" evidence="1">
    <location>
        <begin position="1"/>
        <end position="12"/>
    </location>
</feature>
<name>A0AAE0G6C7_9CHLO</name>